<feature type="compositionally biased region" description="Low complexity" evidence="11">
    <location>
        <begin position="175"/>
        <end position="192"/>
    </location>
</feature>
<organism evidence="13 14">
    <name type="scientific">Marinomonas polaris DSM 16579</name>
    <dbReference type="NCBI Taxonomy" id="1122206"/>
    <lineage>
        <taxon>Bacteria</taxon>
        <taxon>Pseudomonadati</taxon>
        <taxon>Pseudomonadota</taxon>
        <taxon>Gammaproteobacteria</taxon>
        <taxon>Oceanospirillales</taxon>
        <taxon>Oceanospirillaceae</taxon>
        <taxon>Marinomonas</taxon>
    </lineage>
</organism>
<dbReference type="AlphaFoldDB" id="A0A1M4UU41"/>
<dbReference type="NCBIfam" id="TIGR02532">
    <property type="entry name" value="IV_pilin_GFxxxE"/>
    <property type="match status" value="1"/>
</dbReference>
<reference evidence="14" key="1">
    <citation type="submission" date="2016-11" db="EMBL/GenBank/DDBJ databases">
        <authorList>
            <person name="Varghese N."/>
            <person name="Submissions S."/>
        </authorList>
    </citation>
    <scope>NUCLEOTIDE SEQUENCE [LARGE SCALE GENOMIC DNA]</scope>
    <source>
        <strain evidence="14">DSM 16579</strain>
    </source>
</reference>
<dbReference type="InterPro" id="IPR045584">
    <property type="entry name" value="Pilin-like"/>
</dbReference>
<evidence type="ECO:0000256" key="9">
    <source>
        <dbReference type="ARBA" id="ARBA00025772"/>
    </source>
</evidence>
<evidence type="ECO:0000313" key="14">
    <source>
        <dbReference type="Proteomes" id="UP000184517"/>
    </source>
</evidence>
<evidence type="ECO:0000256" key="5">
    <source>
        <dbReference type="ARBA" id="ARBA00022519"/>
    </source>
</evidence>
<comment type="similarity">
    <text evidence="9">Belongs to the GSP H family.</text>
</comment>
<dbReference type="Pfam" id="PF07963">
    <property type="entry name" value="N_methyl"/>
    <property type="match status" value="1"/>
</dbReference>
<dbReference type="SUPFAM" id="SSF54523">
    <property type="entry name" value="Pili subunits"/>
    <property type="match status" value="1"/>
</dbReference>
<dbReference type="InterPro" id="IPR012902">
    <property type="entry name" value="N_methyl_site"/>
</dbReference>
<evidence type="ECO:0000256" key="7">
    <source>
        <dbReference type="ARBA" id="ARBA00022989"/>
    </source>
</evidence>
<evidence type="ECO:0000256" key="11">
    <source>
        <dbReference type="SAM" id="MobiDB-lite"/>
    </source>
</evidence>
<evidence type="ECO:0000256" key="4">
    <source>
        <dbReference type="ARBA" id="ARBA00022481"/>
    </source>
</evidence>
<keyword evidence="5" id="KW-0997">Cell inner membrane</keyword>
<dbReference type="GO" id="GO:0005886">
    <property type="term" value="C:plasma membrane"/>
    <property type="evidence" value="ECO:0007669"/>
    <property type="project" value="UniProtKB-SubCell"/>
</dbReference>
<evidence type="ECO:0000256" key="1">
    <source>
        <dbReference type="ARBA" id="ARBA00004377"/>
    </source>
</evidence>
<keyword evidence="8" id="KW-0472">Membrane</keyword>
<evidence type="ECO:0000256" key="10">
    <source>
        <dbReference type="ARBA" id="ARBA00030775"/>
    </source>
</evidence>
<evidence type="ECO:0000256" key="8">
    <source>
        <dbReference type="ARBA" id="ARBA00023136"/>
    </source>
</evidence>
<keyword evidence="4" id="KW-0488">Methylation</keyword>
<dbReference type="GO" id="GO:0015627">
    <property type="term" value="C:type II protein secretion system complex"/>
    <property type="evidence" value="ECO:0007669"/>
    <property type="project" value="InterPro"/>
</dbReference>
<comment type="subcellular location">
    <subcellularLocation>
        <location evidence="1">Cell inner membrane</location>
        <topology evidence="1">Single-pass membrane protein</topology>
    </subcellularLocation>
</comment>
<evidence type="ECO:0000256" key="6">
    <source>
        <dbReference type="ARBA" id="ARBA00022692"/>
    </source>
</evidence>
<dbReference type="Pfam" id="PF12019">
    <property type="entry name" value="GspH"/>
    <property type="match status" value="1"/>
</dbReference>
<keyword evidence="6" id="KW-0812">Transmembrane</keyword>
<evidence type="ECO:0000259" key="12">
    <source>
        <dbReference type="Pfam" id="PF12019"/>
    </source>
</evidence>
<name>A0A1M4UU41_9GAMM</name>
<dbReference type="EMBL" id="FQVF01000003">
    <property type="protein sequence ID" value="SHE60246.1"/>
    <property type="molecule type" value="Genomic_DNA"/>
</dbReference>
<evidence type="ECO:0000313" key="13">
    <source>
        <dbReference type="EMBL" id="SHE60246.1"/>
    </source>
</evidence>
<feature type="domain" description="General secretion pathway GspH" evidence="12">
    <location>
        <begin position="48"/>
        <end position="154"/>
    </location>
</feature>
<evidence type="ECO:0000256" key="2">
    <source>
        <dbReference type="ARBA" id="ARBA00021549"/>
    </source>
</evidence>
<dbReference type="GO" id="GO:0015628">
    <property type="term" value="P:protein secretion by the type II secretion system"/>
    <property type="evidence" value="ECO:0007669"/>
    <property type="project" value="InterPro"/>
</dbReference>
<keyword evidence="7" id="KW-1133">Transmembrane helix</keyword>
<gene>
    <name evidence="13" type="ORF">SAMN02745753_00490</name>
</gene>
<keyword evidence="14" id="KW-1185">Reference proteome</keyword>
<accession>A0A1M4UU41</accession>
<dbReference type="InterPro" id="IPR022346">
    <property type="entry name" value="T2SS_GspH"/>
</dbReference>
<dbReference type="STRING" id="1122206.SAMN02745753_00490"/>
<protein>
    <recommendedName>
        <fullName evidence="2">Type II secretion system protein H</fullName>
    </recommendedName>
    <alternativeName>
        <fullName evidence="10">General secretion pathway protein H</fullName>
    </alternativeName>
</protein>
<dbReference type="Gene3D" id="3.55.40.10">
    <property type="entry name" value="minor pseudopilin epsh domain"/>
    <property type="match status" value="1"/>
</dbReference>
<sequence length="200" mass="22184">MGRQYGFSLLELLCVLAILSILAHAGSAHFLSVSQNTKDKNTLKNEMKRLADALTQARQLAVISGQTSFLCGGLNCDGVWSSGFTLYQIEPNSGAEKRYRQVIFEPLLAVSWSGFPVKKQQIEFRSNGLSGYQNGTFEFCLGAWQAELILNQSGRFYLTDPRGFYSQDFYSQDSYSQDSYSQDSYSQDSYSQGMGGGQCG</sequence>
<dbReference type="Proteomes" id="UP000184517">
    <property type="component" value="Unassembled WGS sequence"/>
</dbReference>
<dbReference type="RefSeq" id="WP_245813079.1">
    <property type="nucleotide sequence ID" value="NZ_FQVF01000003.1"/>
</dbReference>
<evidence type="ECO:0000256" key="3">
    <source>
        <dbReference type="ARBA" id="ARBA00022475"/>
    </source>
</evidence>
<proteinExistence type="inferred from homology"/>
<keyword evidence="3" id="KW-1003">Cell membrane</keyword>
<feature type="region of interest" description="Disordered" evidence="11">
    <location>
        <begin position="175"/>
        <end position="200"/>
    </location>
</feature>